<dbReference type="AlphaFoldDB" id="A0A318J6Z9"/>
<feature type="domain" description="DUF6985" evidence="1">
    <location>
        <begin position="9"/>
        <end position="158"/>
    </location>
</feature>
<dbReference type="Pfam" id="PF22481">
    <property type="entry name" value="DUF6985"/>
    <property type="match status" value="1"/>
</dbReference>
<name>A0A318J6Z9_9BURK</name>
<dbReference type="InterPro" id="IPR054254">
    <property type="entry name" value="DUF6985"/>
</dbReference>
<accession>A0A318J6Z9</accession>
<protein>
    <recommendedName>
        <fullName evidence="1">DUF6985 domain-containing protein</fullName>
    </recommendedName>
</protein>
<dbReference type="OrthoDB" id="6262842at2"/>
<comment type="caution">
    <text evidence="2">The sequence shown here is derived from an EMBL/GenBank/DDBJ whole genome shotgun (WGS) entry which is preliminary data.</text>
</comment>
<dbReference type="Proteomes" id="UP000247792">
    <property type="component" value="Unassembled WGS sequence"/>
</dbReference>
<dbReference type="RefSeq" id="WP_110254333.1">
    <property type="nucleotide sequence ID" value="NZ_QJKB01000002.1"/>
</dbReference>
<keyword evidence="3" id="KW-1185">Reference proteome</keyword>
<evidence type="ECO:0000313" key="2">
    <source>
        <dbReference type="EMBL" id="PXX44839.1"/>
    </source>
</evidence>
<proteinExistence type="predicted"/>
<organism evidence="2 3">
    <name type="scientific">Undibacterium pigrum</name>
    <dbReference type="NCBI Taxonomy" id="401470"/>
    <lineage>
        <taxon>Bacteria</taxon>
        <taxon>Pseudomonadati</taxon>
        <taxon>Pseudomonadota</taxon>
        <taxon>Betaproteobacteria</taxon>
        <taxon>Burkholderiales</taxon>
        <taxon>Oxalobacteraceae</taxon>
        <taxon>Undibacterium</taxon>
    </lineage>
</organism>
<gene>
    <name evidence="2" type="ORF">DFR42_10251</name>
</gene>
<sequence>MNKLKDRVLGDLNYDYGWTRPYRCIFLGKAISVNLAISCDEDDEIESSQREAFQRFDEKADLFLAQAEEAIFGYYQDNCQEYRDRFGMEFADELAPIIHSPSQLGAIVLLTEIIIQPSFGENERIVGLLYDCSWEPSLGLAVKFVDECLEEVGVQDIVL</sequence>
<dbReference type="EMBL" id="QJKB01000002">
    <property type="protein sequence ID" value="PXX44839.1"/>
    <property type="molecule type" value="Genomic_DNA"/>
</dbReference>
<reference evidence="2 3" key="1">
    <citation type="submission" date="2018-05" db="EMBL/GenBank/DDBJ databases">
        <title>Genomic Encyclopedia of Type Strains, Phase IV (KMG-IV): sequencing the most valuable type-strain genomes for metagenomic binning, comparative biology and taxonomic classification.</title>
        <authorList>
            <person name="Goeker M."/>
        </authorList>
    </citation>
    <scope>NUCLEOTIDE SEQUENCE [LARGE SCALE GENOMIC DNA]</scope>
    <source>
        <strain evidence="2 3">DSM 19792</strain>
    </source>
</reference>
<evidence type="ECO:0000313" key="3">
    <source>
        <dbReference type="Proteomes" id="UP000247792"/>
    </source>
</evidence>
<evidence type="ECO:0000259" key="1">
    <source>
        <dbReference type="Pfam" id="PF22481"/>
    </source>
</evidence>